<dbReference type="Gene3D" id="3.30.70.270">
    <property type="match status" value="1"/>
</dbReference>
<feature type="transmembrane region" description="Helical" evidence="1">
    <location>
        <begin position="259"/>
        <end position="280"/>
    </location>
</feature>
<gene>
    <name evidence="4" type="ORF">AKA01nite_01950</name>
</gene>
<evidence type="ECO:0000256" key="1">
    <source>
        <dbReference type="SAM" id="Phobius"/>
    </source>
</evidence>
<dbReference type="AlphaFoldDB" id="A0A511ATD1"/>
<dbReference type="InterPro" id="IPR000160">
    <property type="entry name" value="GGDEF_dom"/>
</dbReference>
<dbReference type="Pfam" id="PF03924">
    <property type="entry name" value="CHASE"/>
    <property type="match status" value="1"/>
</dbReference>
<evidence type="ECO:0000259" key="2">
    <source>
        <dbReference type="PROSITE" id="PS50839"/>
    </source>
</evidence>
<dbReference type="Pfam" id="PF00990">
    <property type="entry name" value="GGDEF"/>
    <property type="match status" value="1"/>
</dbReference>
<dbReference type="SUPFAM" id="SSF55073">
    <property type="entry name" value="Nucleotide cyclase"/>
    <property type="match status" value="1"/>
</dbReference>
<feature type="domain" description="GGDEF" evidence="3">
    <location>
        <begin position="313"/>
        <end position="444"/>
    </location>
</feature>
<accession>A0A511ATD1</accession>
<dbReference type="InterPro" id="IPR043128">
    <property type="entry name" value="Rev_trsase/Diguanyl_cyclase"/>
</dbReference>
<keyword evidence="5" id="KW-1185">Reference proteome</keyword>
<dbReference type="SMART" id="SM01079">
    <property type="entry name" value="CHASE"/>
    <property type="match status" value="1"/>
</dbReference>
<dbReference type="CDD" id="cd01949">
    <property type="entry name" value="GGDEF"/>
    <property type="match status" value="1"/>
</dbReference>
<dbReference type="PANTHER" id="PTHR46663:SF2">
    <property type="entry name" value="GGDEF DOMAIN-CONTAINING PROTEIN"/>
    <property type="match status" value="1"/>
</dbReference>
<dbReference type="PROSITE" id="PS50839">
    <property type="entry name" value="CHASE"/>
    <property type="match status" value="1"/>
</dbReference>
<dbReference type="EMBL" id="BJUY01000002">
    <property type="protein sequence ID" value="GEK90573.1"/>
    <property type="molecule type" value="Genomic_DNA"/>
</dbReference>
<reference evidence="4 5" key="1">
    <citation type="submission" date="2019-07" db="EMBL/GenBank/DDBJ databases">
        <title>Whole genome shotgun sequence of Alkalibacterium kapii NBRC 103247.</title>
        <authorList>
            <person name="Hosoyama A."/>
            <person name="Uohara A."/>
            <person name="Ohji S."/>
            <person name="Ichikawa N."/>
        </authorList>
    </citation>
    <scope>NUCLEOTIDE SEQUENCE [LARGE SCALE GENOMIC DNA]</scope>
    <source>
        <strain evidence="4 5">NBRC 103247</strain>
    </source>
</reference>
<dbReference type="Proteomes" id="UP000321662">
    <property type="component" value="Unassembled WGS sequence"/>
</dbReference>
<organism evidence="4 5">
    <name type="scientific">Alkalibacterium kapii</name>
    <dbReference type="NCBI Taxonomy" id="426704"/>
    <lineage>
        <taxon>Bacteria</taxon>
        <taxon>Bacillati</taxon>
        <taxon>Bacillota</taxon>
        <taxon>Bacilli</taxon>
        <taxon>Lactobacillales</taxon>
        <taxon>Carnobacteriaceae</taxon>
        <taxon>Alkalibacterium</taxon>
    </lineage>
</organism>
<dbReference type="SMART" id="SM00267">
    <property type="entry name" value="GGDEF"/>
    <property type="match status" value="1"/>
</dbReference>
<dbReference type="InterPro" id="IPR052163">
    <property type="entry name" value="DGC-Regulatory_Protein"/>
</dbReference>
<dbReference type="PROSITE" id="PS50887">
    <property type="entry name" value="GGDEF"/>
    <property type="match status" value="1"/>
</dbReference>
<dbReference type="GO" id="GO:0003824">
    <property type="term" value="F:catalytic activity"/>
    <property type="evidence" value="ECO:0007669"/>
    <property type="project" value="UniProtKB-ARBA"/>
</dbReference>
<dbReference type="OrthoDB" id="9759607at2"/>
<dbReference type="InterPro" id="IPR006189">
    <property type="entry name" value="CHASE_dom"/>
</dbReference>
<dbReference type="NCBIfam" id="TIGR00254">
    <property type="entry name" value="GGDEF"/>
    <property type="match status" value="1"/>
</dbReference>
<dbReference type="InterPro" id="IPR029787">
    <property type="entry name" value="Nucleotide_cyclase"/>
</dbReference>
<proteinExistence type="predicted"/>
<keyword evidence="1" id="KW-1133">Transmembrane helix</keyword>
<sequence>MKKWVFSFLIAFLAAFLLFIPVHSLHREYNEQLIEEEHTAASKHLDQVENDIKARLDSSLFYADFFEMIVSQNPGIGEHELLKYSKLIVERNPLIDSVSLAKDGIINFIYPLKGNEEMIGFNLTADSKEKIFLKKALKEPNSVAQAPVKTVQGSNKIFNRKPVIIKDTGVEEIWGFANVVIDFDKLVESTLLPDQIYMFESAIVVESEWAEPMIFGDPAIFEGDALRTSIHLPEHTWKIATLPIGGWSSDENYHRLETVVFYFFILIIFFLVMFFVLQYFKKRELSRIDALTQLLNKKTFEMLVKKILQRSKNKNGLLLMDFNNFKEINDTYGHLVGDHILTISAKRLMNCLKKGDVIGRIGGDEIMIFVKDVETEDLKVISERVVQQVEKPVSLNGSTIVPSVSIGFMLVERWLPFNEIYENVDKKMYREKSKKKMEKVTSNPCFETDY</sequence>
<protein>
    <submittedName>
        <fullName evidence="4">Sensor domain-containing diguanylate cyclase</fullName>
    </submittedName>
</protein>
<name>A0A511ATD1_9LACT</name>
<dbReference type="PANTHER" id="PTHR46663">
    <property type="entry name" value="DIGUANYLATE CYCLASE DGCT-RELATED"/>
    <property type="match status" value="1"/>
</dbReference>
<evidence type="ECO:0000313" key="4">
    <source>
        <dbReference type="EMBL" id="GEK90573.1"/>
    </source>
</evidence>
<dbReference type="RefSeq" id="WP_146922906.1">
    <property type="nucleotide sequence ID" value="NZ_BJUY01000002.1"/>
</dbReference>
<feature type="domain" description="CHASE" evidence="2">
    <location>
        <begin position="105"/>
        <end position="191"/>
    </location>
</feature>
<evidence type="ECO:0000259" key="3">
    <source>
        <dbReference type="PROSITE" id="PS50887"/>
    </source>
</evidence>
<keyword evidence="1" id="KW-0812">Transmembrane</keyword>
<keyword evidence="1" id="KW-0472">Membrane</keyword>
<evidence type="ECO:0000313" key="5">
    <source>
        <dbReference type="Proteomes" id="UP000321662"/>
    </source>
</evidence>
<comment type="caution">
    <text evidence="4">The sequence shown here is derived from an EMBL/GenBank/DDBJ whole genome shotgun (WGS) entry which is preliminary data.</text>
</comment>